<dbReference type="KEGG" id="bmet:BMMGA3_06935"/>
<sequence>MENSPKINEYIVIKSLKEIKKNQYEVEYVLKKDLEKGNGQITQNLYFNDGNTNVPLVSEKKGKQKITIKGKSIKLIYNASNRYIEEKKID</sequence>
<accession>I3DZS9</accession>
<name>I3DZS9_BACMM</name>
<gene>
    <name evidence="1" type="ORF">BMMGA3_06935</name>
</gene>
<proteinExistence type="predicted"/>
<evidence type="ECO:0000313" key="2">
    <source>
        <dbReference type="Proteomes" id="UP000027602"/>
    </source>
</evidence>
<evidence type="ECO:0000313" key="1">
    <source>
        <dbReference type="EMBL" id="AIE59810.1"/>
    </source>
</evidence>
<dbReference type="AlphaFoldDB" id="I3DZS9"/>
<dbReference type="RefSeq" id="WP_003349304.1">
    <property type="nucleotide sequence ID" value="NZ_ADWW01000004.1"/>
</dbReference>
<dbReference type="STRING" id="796606.BMMGA3_06935"/>
<dbReference type="EMBL" id="CP007739">
    <property type="protein sequence ID" value="AIE59810.1"/>
    <property type="molecule type" value="Genomic_DNA"/>
</dbReference>
<reference evidence="1 2" key="1">
    <citation type="journal article" date="2015" name="BMC Genomics">
        <title>Transcriptome analysis of thermophilic methylotrophic Bacillus methanolicus MGA3 using RNA-sequencing provides detailed insights into its previously uncharted transcriptional landscape.</title>
        <authorList>
            <person name="Irla M."/>
            <person name="Neshat A."/>
            <person name="Brautaset T."/>
            <person name="Ruckert C."/>
            <person name="Kalinowski J."/>
            <person name="Wendisch V.F."/>
        </authorList>
    </citation>
    <scope>NUCLEOTIDE SEQUENCE [LARGE SCALE GENOMIC DNA]</scope>
    <source>
        <strain evidence="2">MGA3 / ATCC 53907</strain>
    </source>
</reference>
<organism evidence="1 2">
    <name type="scientific">Bacillus methanolicus (strain MGA3 / ATCC 53907)</name>
    <dbReference type="NCBI Taxonomy" id="796606"/>
    <lineage>
        <taxon>Bacteria</taxon>
        <taxon>Bacillati</taxon>
        <taxon>Bacillota</taxon>
        <taxon>Bacilli</taxon>
        <taxon>Bacillales</taxon>
        <taxon>Bacillaceae</taxon>
        <taxon>Bacillus</taxon>
    </lineage>
</organism>
<keyword evidence="2" id="KW-1185">Reference proteome</keyword>
<protein>
    <submittedName>
        <fullName evidence="1">Uncharacterized protein</fullName>
    </submittedName>
</protein>
<dbReference type="HOGENOM" id="CLU_2434739_0_0_9"/>
<dbReference type="Proteomes" id="UP000027602">
    <property type="component" value="Chromosome"/>
</dbReference>